<dbReference type="Gene3D" id="3.30.565.10">
    <property type="entry name" value="Histidine kinase-like ATPase, C-terminal domain"/>
    <property type="match status" value="1"/>
</dbReference>
<feature type="compositionally biased region" description="Basic and acidic residues" evidence="6">
    <location>
        <begin position="710"/>
        <end position="729"/>
    </location>
</feature>
<dbReference type="InterPro" id="IPR036890">
    <property type="entry name" value="HATPase_C_sf"/>
</dbReference>
<keyword evidence="5" id="KW-0418">Kinase</keyword>
<dbReference type="RefSeq" id="WP_344833222.1">
    <property type="nucleotide sequence ID" value="NZ_BAAAUV010000014.1"/>
</dbReference>
<evidence type="ECO:0000256" key="2">
    <source>
        <dbReference type="ARBA" id="ARBA00012438"/>
    </source>
</evidence>
<gene>
    <name evidence="8" type="ORF">GCM10010468_52660</name>
</gene>
<dbReference type="SUPFAM" id="SSF55874">
    <property type="entry name" value="ATPase domain of HSP90 chaperone/DNA topoisomerase II/histidine kinase"/>
    <property type="match status" value="1"/>
</dbReference>
<dbReference type="PROSITE" id="PS50906">
    <property type="entry name" value="NIT"/>
    <property type="match status" value="1"/>
</dbReference>
<feature type="region of interest" description="Disordered" evidence="6">
    <location>
        <begin position="660"/>
        <end position="729"/>
    </location>
</feature>
<keyword evidence="3" id="KW-0597">Phosphoprotein</keyword>
<dbReference type="Proteomes" id="UP001501237">
    <property type="component" value="Unassembled WGS sequence"/>
</dbReference>
<evidence type="ECO:0000259" key="7">
    <source>
        <dbReference type="PROSITE" id="PS50906"/>
    </source>
</evidence>
<evidence type="ECO:0000256" key="5">
    <source>
        <dbReference type="ARBA" id="ARBA00022777"/>
    </source>
</evidence>
<dbReference type="InterPro" id="IPR050428">
    <property type="entry name" value="TCS_sensor_his_kinase"/>
</dbReference>
<evidence type="ECO:0000256" key="4">
    <source>
        <dbReference type="ARBA" id="ARBA00022679"/>
    </source>
</evidence>
<comment type="catalytic activity">
    <reaction evidence="1">
        <text>ATP + protein L-histidine = ADP + protein N-phospho-L-histidine.</text>
        <dbReference type="EC" id="2.7.13.3"/>
    </reaction>
</comment>
<evidence type="ECO:0000256" key="3">
    <source>
        <dbReference type="ARBA" id="ARBA00022553"/>
    </source>
</evidence>
<dbReference type="EMBL" id="BAAAUV010000014">
    <property type="protein sequence ID" value="GAA3225157.1"/>
    <property type="molecule type" value="Genomic_DNA"/>
</dbReference>
<evidence type="ECO:0000256" key="1">
    <source>
        <dbReference type="ARBA" id="ARBA00000085"/>
    </source>
</evidence>
<keyword evidence="9" id="KW-1185">Reference proteome</keyword>
<protein>
    <recommendedName>
        <fullName evidence="2">histidine kinase</fullName>
        <ecNumber evidence="2">2.7.13.3</ecNumber>
    </recommendedName>
</protein>
<keyword evidence="4" id="KW-0808">Transferase</keyword>
<reference evidence="9" key="1">
    <citation type="journal article" date="2019" name="Int. J. Syst. Evol. Microbiol.">
        <title>The Global Catalogue of Microorganisms (GCM) 10K type strain sequencing project: providing services to taxonomists for standard genome sequencing and annotation.</title>
        <authorList>
            <consortium name="The Broad Institute Genomics Platform"/>
            <consortium name="The Broad Institute Genome Sequencing Center for Infectious Disease"/>
            <person name="Wu L."/>
            <person name="Ma J."/>
        </authorList>
    </citation>
    <scope>NUCLEOTIDE SEQUENCE [LARGE SCALE GENOMIC DNA]</scope>
    <source>
        <strain evidence="9">JCM 9377</strain>
    </source>
</reference>
<accession>A0ABP6QEV5</accession>
<dbReference type="PANTHER" id="PTHR45436">
    <property type="entry name" value="SENSOR HISTIDINE KINASE YKOH"/>
    <property type="match status" value="1"/>
</dbReference>
<dbReference type="Pfam" id="PF08376">
    <property type="entry name" value="NIT"/>
    <property type="match status" value="1"/>
</dbReference>
<dbReference type="InterPro" id="IPR013587">
    <property type="entry name" value="Nitrate/nitrite_sensing"/>
</dbReference>
<sequence>MRSIRRMIVSLLVVPLLALVGLWIFAADVTVGDSMRLVRAKTFDREVIRPTEALITQLQHERRMSQAFLGKDITLGRTGFDAQRDNTDRAVRAFVSATKSAGLSSATTSETRARMNDLVVELGELGEYRRTVDEGEVDRAVCLGQYTALIGRAGAVYDAAYPGDSETGRDTRTLIGFQQARESISYEDALLTGALTRKVLDPLEHVTFVEKVGAHQFRYDDLVQALPGPDAARFRQLQAGAEYLAFTNLERRLAERRPTRKDGVVEPGEWHAASEALLNRMIAFEDDTRTGIADRASGHARDVLTRLALAGGLGLLAVVVSVTVGVRMGRRLVRENRVMVATVEDFASVRLPVIAEMVQKGEHVDPDEGLPRQDFRVREVSQVYDAFAVARRAVVQATVSEAAARRGLGEVFVNLARRNQVLLQRLLRLLDGMERKAKGPDELNDLFAIDHLVTRMRRHAEGLVILAGKSAGRTWRRPVPLVDLVRAAVAEVEDYQRVKIPPLPETVALSGAAAADVIHLLAELIENAIMYSPPELRVQVTAQRVAHGLAIEIEDRGLGMDGVKIASLNQTLADAPEFDLFDSARLGMFVIARLAQRHGIRVALRPSPYGGVTAIALLPSALLVAPEEVPAAPAPEPPRMVPREPAVRTAPRNDVQGVDADGVEVKGGLPQRTRRRAVATEERGPVEPGARSPDEARNVLSAMQSGWQRGRQEAAKAAAEEREGTKDER</sequence>
<evidence type="ECO:0000313" key="9">
    <source>
        <dbReference type="Proteomes" id="UP001501237"/>
    </source>
</evidence>
<evidence type="ECO:0000256" key="6">
    <source>
        <dbReference type="SAM" id="MobiDB-lite"/>
    </source>
</evidence>
<evidence type="ECO:0000313" key="8">
    <source>
        <dbReference type="EMBL" id="GAA3225157.1"/>
    </source>
</evidence>
<dbReference type="Pfam" id="PF02518">
    <property type="entry name" value="HATPase_c"/>
    <property type="match status" value="1"/>
</dbReference>
<dbReference type="PANTHER" id="PTHR45436:SF5">
    <property type="entry name" value="SENSOR HISTIDINE KINASE TRCS"/>
    <property type="match status" value="1"/>
</dbReference>
<name>A0ABP6QEV5_9ACTN</name>
<proteinExistence type="predicted"/>
<dbReference type="InterPro" id="IPR010910">
    <property type="entry name" value="Nitrate/nitrite_sensing_bac"/>
</dbReference>
<feature type="domain" description="NIT" evidence="7">
    <location>
        <begin position="49"/>
        <end position="299"/>
    </location>
</feature>
<dbReference type="InterPro" id="IPR003594">
    <property type="entry name" value="HATPase_dom"/>
</dbReference>
<comment type="caution">
    <text evidence="8">The sequence shown here is derived from an EMBL/GenBank/DDBJ whole genome shotgun (WGS) entry which is preliminary data.</text>
</comment>
<organism evidence="8 9">
    <name type="scientific">Actinocorallia longicatena</name>
    <dbReference type="NCBI Taxonomy" id="111803"/>
    <lineage>
        <taxon>Bacteria</taxon>
        <taxon>Bacillati</taxon>
        <taxon>Actinomycetota</taxon>
        <taxon>Actinomycetes</taxon>
        <taxon>Streptosporangiales</taxon>
        <taxon>Thermomonosporaceae</taxon>
        <taxon>Actinocorallia</taxon>
    </lineage>
</organism>
<dbReference type="SMART" id="SM00387">
    <property type="entry name" value="HATPase_c"/>
    <property type="match status" value="1"/>
</dbReference>
<dbReference type="EC" id="2.7.13.3" evidence="2"/>